<protein>
    <submittedName>
        <fullName evidence="6">Trypsin-like serine protease with C-terminal PDZ domain protein</fullName>
    </submittedName>
</protein>
<feature type="region of interest" description="Disordered" evidence="3">
    <location>
        <begin position="489"/>
        <end position="539"/>
    </location>
</feature>
<dbReference type="Gene3D" id="2.40.10.120">
    <property type="match status" value="1"/>
</dbReference>
<dbReference type="Pfam" id="PF13365">
    <property type="entry name" value="Trypsin_2"/>
    <property type="match status" value="1"/>
</dbReference>
<accession>C7MPE5</accession>
<feature type="transmembrane region" description="Helical" evidence="4">
    <location>
        <begin position="106"/>
        <end position="128"/>
    </location>
</feature>
<dbReference type="EMBL" id="CP001682">
    <property type="protein sequence ID" value="ACU94785.1"/>
    <property type="molecule type" value="Genomic_DNA"/>
</dbReference>
<dbReference type="GO" id="GO:0004252">
    <property type="term" value="F:serine-type endopeptidase activity"/>
    <property type="evidence" value="ECO:0007669"/>
    <property type="project" value="InterPro"/>
</dbReference>
<dbReference type="InterPro" id="IPR051201">
    <property type="entry name" value="Chloro_Bact_Ser_Proteases"/>
</dbReference>
<feature type="domain" description="PDZ" evidence="5">
    <location>
        <begin position="400"/>
        <end position="476"/>
    </location>
</feature>
<evidence type="ECO:0000313" key="7">
    <source>
        <dbReference type="Proteomes" id="UP000000954"/>
    </source>
</evidence>
<dbReference type="HOGENOM" id="CLU_020120_3_1_11"/>
<gene>
    <name evidence="6" type="ordered locus">Ccur_10940</name>
</gene>
<dbReference type="InterPro" id="IPR009003">
    <property type="entry name" value="Peptidase_S1_PA"/>
</dbReference>
<evidence type="ECO:0000256" key="3">
    <source>
        <dbReference type="SAM" id="MobiDB-lite"/>
    </source>
</evidence>
<dbReference type="RefSeq" id="WP_012803470.1">
    <property type="nucleotide sequence ID" value="NC_013170.1"/>
</dbReference>
<keyword evidence="4" id="KW-1133">Transmembrane helix</keyword>
<dbReference type="OrthoDB" id="73775at2"/>
<dbReference type="eggNOG" id="COG0265">
    <property type="taxonomic scope" value="Bacteria"/>
</dbReference>
<proteinExistence type="predicted"/>
<dbReference type="Pfam" id="PF13180">
    <property type="entry name" value="PDZ_2"/>
    <property type="match status" value="1"/>
</dbReference>
<dbReference type="GO" id="GO:0006508">
    <property type="term" value="P:proteolysis"/>
    <property type="evidence" value="ECO:0007669"/>
    <property type="project" value="UniProtKB-KW"/>
</dbReference>
<evidence type="ECO:0000313" key="6">
    <source>
        <dbReference type="EMBL" id="ACU94785.1"/>
    </source>
</evidence>
<dbReference type="InterPro" id="IPR001940">
    <property type="entry name" value="Peptidase_S1C"/>
</dbReference>
<sequence>MTENGIPPVGPTGSSYTGYTGQPGAPIPPQSTQPMTSATQTAQTMQAAQSATTAQPTQATQATSYATVPPQFTSVPPQPPTVPPAGTTTAIPAAHVPQTGVSGKRVFGIAFIGALAACAVAAACFLGYQSITGHSASQVVLGSSSDSTITASDDETDRAEKVADKTLPSVTAINVYTDQSGWGSMLGRSTDQSSLVKTSLGSGVIISSDGYILTNNHVVESADALKVTANGQEYDAKVVGTDPTTDLAVIKIDATGLTPIEIGKSSDLKAGQWVMTVGSPFGLEQSVATGIISATSRTVAVSSSSDEGSGNGYNNSYSSAAAPTIYTNMIQTDAAINPGNSGGALVDANGKLIGINAVIESYSGNYSGVGFAIPVDYAMDIAQQIISGKTPTHAMIGVTPISITSQLNQRYHLGTDSGAYVSSIVEGSGAAQAGLEEGDIITKVDDTAVTDATGLIAAVRSKNVGDTVTVTYLRDGQQMTAQVTLGSDDNANSLLRKNSSSRGGLFGMSYDNQGSGNNQGSTATGSTGSSQSSPQRAAA</sequence>
<feature type="region of interest" description="Disordered" evidence="3">
    <location>
        <begin position="1"/>
        <end position="90"/>
    </location>
</feature>
<dbReference type="AlphaFoldDB" id="C7MPE5"/>
<keyword evidence="7" id="KW-1185">Reference proteome</keyword>
<dbReference type="SUPFAM" id="SSF50156">
    <property type="entry name" value="PDZ domain-like"/>
    <property type="match status" value="1"/>
</dbReference>
<dbReference type="Proteomes" id="UP000000954">
    <property type="component" value="Chromosome"/>
</dbReference>
<dbReference type="PANTHER" id="PTHR43343">
    <property type="entry name" value="PEPTIDASE S12"/>
    <property type="match status" value="1"/>
</dbReference>
<dbReference type="Gene3D" id="2.30.42.10">
    <property type="match status" value="1"/>
</dbReference>
<feature type="compositionally biased region" description="Low complexity" evidence="3">
    <location>
        <begin position="514"/>
        <end position="533"/>
    </location>
</feature>
<keyword evidence="4" id="KW-0472">Membrane</keyword>
<name>C7MPE5_CRYCD</name>
<feature type="compositionally biased region" description="Low complexity" evidence="3">
    <location>
        <begin position="11"/>
        <end position="24"/>
    </location>
</feature>
<organism evidence="6 7">
    <name type="scientific">Cryptobacterium curtum (strain ATCC 700683 / DSM 15641 / CCUG 43107 / 12-3)</name>
    <dbReference type="NCBI Taxonomy" id="469378"/>
    <lineage>
        <taxon>Bacteria</taxon>
        <taxon>Bacillati</taxon>
        <taxon>Actinomycetota</taxon>
        <taxon>Coriobacteriia</taxon>
        <taxon>Eggerthellales</taxon>
        <taxon>Eggerthellaceae</taxon>
        <taxon>Cryptobacterium</taxon>
    </lineage>
</organism>
<dbReference type="InterPro" id="IPR001478">
    <property type="entry name" value="PDZ"/>
</dbReference>
<dbReference type="PROSITE" id="PS50106">
    <property type="entry name" value="PDZ"/>
    <property type="match status" value="1"/>
</dbReference>
<feature type="compositionally biased region" description="Polar residues" evidence="3">
    <location>
        <begin position="489"/>
        <end position="502"/>
    </location>
</feature>
<dbReference type="PRINTS" id="PR00834">
    <property type="entry name" value="PROTEASES2C"/>
</dbReference>
<evidence type="ECO:0000256" key="2">
    <source>
        <dbReference type="ARBA" id="ARBA00022801"/>
    </source>
</evidence>
<dbReference type="SUPFAM" id="SSF50494">
    <property type="entry name" value="Trypsin-like serine proteases"/>
    <property type="match status" value="1"/>
</dbReference>
<dbReference type="PANTHER" id="PTHR43343:SF3">
    <property type="entry name" value="PROTEASE DO-LIKE 8, CHLOROPLASTIC"/>
    <property type="match status" value="1"/>
</dbReference>
<feature type="compositionally biased region" description="Low complexity" evidence="3">
    <location>
        <begin position="32"/>
        <end position="75"/>
    </location>
</feature>
<dbReference type="SMART" id="SM00228">
    <property type="entry name" value="PDZ"/>
    <property type="match status" value="1"/>
</dbReference>
<reference evidence="6 7" key="1">
    <citation type="journal article" date="2009" name="Stand. Genomic Sci.">
        <title>Complete genome sequence of Cryptobacterium curtum type strain (12-3).</title>
        <authorList>
            <person name="Mavrommatis K."/>
            <person name="Pukall R."/>
            <person name="Rohde C."/>
            <person name="Chen F."/>
            <person name="Sims D."/>
            <person name="Brettin T."/>
            <person name="Kuske C."/>
            <person name="Detter J.C."/>
            <person name="Han C."/>
            <person name="Lapidus A."/>
            <person name="Copeland A."/>
            <person name="Glavina Del Rio T."/>
            <person name="Nolan M."/>
            <person name="Lucas S."/>
            <person name="Tice H."/>
            <person name="Cheng J.F."/>
            <person name="Bruce D."/>
            <person name="Goodwin L."/>
            <person name="Pitluck S."/>
            <person name="Ovchinnikova G."/>
            <person name="Pati A."/>
            <person name="Ivanova N."/>
            <person name="Chen A."/>
            <person name="Palaniappan K."/>
            <person name="Chain P."/>
            <person name="D'haeseleer P."/>
            <person name="Goker M."/>
            <person name="Bristow J."/>
            <person name="Eisen J.A."/>
            <person name="Markowitz V."/>
            <person name="Hugenholtz P."/>
            <person name="Rohde M."/>
            <person name="Klenk H.P."/>
            <person name="Kyrpides N.C."/>
        </authorList>
    </citation>
    <scope>NUCLEOTIDE SEQUENCE [LARGE SCALE GENOMIC DNA]</scope>
    <source>
        <strain evidence="7">ATCC 700683 / DSM 15641 / 12-3</strain>
    </source>
</reference>
<evidence type="ECO:0000259" key="5">
    <source>
        <dbReference type="PROSITE" id="PS50106"/>
    </source>
</evidence>
<dbReference type="InterPro" id="IPR036034">
    <property type="entry name" value="PDZ_sf"/>
</dbReference>
<keyword evidence="4" id="KW-0812">Transmembrane</keyword>
<dbReference type="KEGG" id="ccu:Ccur_10940"/>
<keyword evidence="1 6" id="KW-0645">Protease</keyword>
<evidence type="ECO:0000256" key="4">
    <source>
        <dbReference type="SAM" id="Phobius"/>
    </source>
</evidence>
<dbReference type="STRING" id="469378.Ccur_10940"/>
<keyword evidence="2" id="KW-0378">Hydrolase</keyword>
<evidence type="ECO:0000256" key="1">
    <source>
        <dbReference type="ARBA" id="ARBA00022670"/>
    </source>
</evidence>